<evidence type="ECO:0000313" key="2">
    <source>
        <dbReference type="Proteomes" id="UP001280121"/>
    </source>
</evidence>
<reference evidence="1" key="1">
    <citation type="journal article" date="2023" name="Plant J.">
        <title>Genome sequences and population genomics provide insights into the demographic history, inbreeding, and mutation load of two 'living fossil' tree species of Dipteronia.</title>
        <authorList>
            <person name="Feng Y."/>
            <person name="Comes H.P."/>
            <person name="Chen J."/>
            <person name="Zhu S."/>
            <person name="Lu R."/>
            <person name="Zhang X."/>
            <person name="Li P."/>
            <person name="Qiu J."/>
            <person name="Olsen K.M."/>
            <person name="Qiu Y."/>
        </authorList>
    </citation>
    <scope>NUCLEOTIDE SEQUENCE</scope>
    <source>
        <strain evidence="1">KIB01</strain>
    </source>
</reference>
<name>A0AAD9X4T0_9ROSI</name>
<dbReference type="EMBL" id="JANJYI010000004">
    <property type="protein sequence ID" value="KAK2652831.1"/>
    <property type="molecule type" value="Genomic_DNA"/>
</dbReference>
<organism evidence="1 2">
    <name type="scientific">Dipteronia dyeriana</name>
    <dbReference type="NCBI Taxonomy" id="168575"/>
    <lineage>
        <taxon>Eukaryota</taxon>
        <taxon>Viridiplantae</taxon>
        <taxon>Streptophyta</taxon>
        <taxon>Embryophyta</taxon>
        <taxon>Tracheophyta</taxon>
        <taxon>Spermatophyta</taxon>
        <taxon>Magnoliopsida</taxon>
        <taxon>eudicotyledons</taxon>
        <taxon>Gunneridae</taxon>
        <taxon>Pentapetalae</taxon>
        <taxon>rosids</taxon>
        <taxon>malvids</taxon>
        <taxon>Sapindales</taxon>
        <taxon>Sapindaceae</taxon>
        <taxon>Hippocastanoideae</taxon>
        <taxon>Acereae</taxon>
        <taxon>Dipteronia</taxon>
    </lineage>
</organism>
<dbReference type="Proteomes" id="UP001280121">
    <property type="component" value="Unassembled WGS sequence"/>
</dbReference>
<gene>
    <name evidence="1" type="ORF">Ddye_012687</name>
</gene>
<accession>A0AAD9X4T0</accession>
<sequence>MLGNQSVRFLKVEFCLITGLRFGVVPDTTNYAAVENGIHQRYFPGTNEVSLEEIMGVVTIVEFRKVFAFKVIPYLAKEFGARRVTDLTPRILK</sequence>
<comment type="caution">
    <text evidence="1">The sequence shown here is derived from an EMBL/GenBank/DDBJ whole genome shotgun (WGS) entry which is preliminary data.</text>
</comment>
<evidence type="ECO:0000313" key="1">
    <source>
        <dbReference type="EMBL" id="KAK2652831.1"/>
    </source>
</evidence>
<protein>
    <submittedName>
        <fullName evidence="1">Uncharacterized protein</fullName>
    </submittedName>
</protein>
<dbReference type="AlphaFoldDB" id="A0AAD9X4T0"/>
<proteinExistence type="predicted"/>
<keyword evidence="2" id="KW-1185">Reference proteome</keyword>